<keyword evidence="3" id="KW-1185">Reference proteome</keyword>
<reference evidence="2" key="2">
    <citation type="journal article" date="2023" name="IMA Fungus">
        <title>Comparative genomic study of the Penicillium genus elucidates a diverse pangenome and 15 lateral gene transfer events.</title>
        <authorList>
            <person name="Petersen C."/>
            <person name="Sorensen T."/>
            <person name="Nielsen M.R."/>
            <person name="Sondergaard T.E."/>
            <person name="Sorensen J.L."/>
            <person name="Fitzpatrick D.A."/>
            <person name="Frisvad J.C."/>
            <person name="Nielsen K.L."/>
        </authorList>
    </citation>
    <scope>NUCLEOTIDE SEQUENCE</scope>
    <source>
        <strain evidence="2">IBT 29677</strain>
    </source>
</reference>
<dbReference type="AlphaFoldDB" id="A0A9W9VN51"/>
<dbReference type="EMBL" id="JAPZBU010000009">
    <property type="protein sequence ID" value="KAJ5386157.1"/>
    <property type="molecule type" value="Genomic_DNA"/>
</dbReference>
<dbReference type="Proteomes" id="UP001147747">
    <property type="component" value="Unassembled WGS sequence"/>
</dbReference>
<feature type="region of interest" description="Disordered" evidence="1">
    <location>
        <begin position="1"/>
        <end position="62"/>
    </location>
</feature>
<gene>
    <name evidence="2" type="ORF">N7509_008698</name>
</gene>
<accession>A0A9W9VN51</accession>
<protein>
    <submittedName>
        <fullName evidence="2">Uncharacterized protein</fullName>
    </submittedName>
</protein>
<proteinExistence type="predicted"/>
<feature type="compositionally biased region" description="Basic and acidic residues" evidence="1">
    <location>
        <begin position="14"/>
        <end position="49"/>
    </location>
</feature>
<evidence type="ECO:0000313" key="2">
    <source>
        <dbReference type="EMBL" id="KAJ5386157.1"/>
    </source>
</evidence>
<dbReference type="RefSeq" id="XP_056483955.1">
    <property type="nucleotide sequence ID" value="XM_056633335.1"/>
</dbReference>
<reference evidence="2" key="1">
    <citation type="submission" date="2022-12" db="EMBL/GenBank/DDBJ databases">
        <authorList>
            <person name="Petersen C."/>
        </authorList>
    </citation>
    <scope>NUCLEOTIDE SEQUENCE</scope>
    <source>
        <strain evidence="2">IBT 29677</strain>
    </source>
</reference>
<sequence length="62" mass="6991">MSGILRVDPQPLESHGDGYERGSIKQRQNSEKARQIGTHPDEKKSENKTPFHAGAKIELTQY</sequence>
<organism evidence="2 3">
    <name type="scientific">Penicillium cosmopolitanum</name>
    <dbReference type="NCBI Taxonomy" id="1131564"/>
    <lineage>
        <taxon>Eukaryota</taxon>
        <taxon>Fungi</taxon>
        <taxon>Dikarya</taxon>
        <taxon>Ascomycota</taxon>
        <taxon>Pezizomycotina</taxon>
        <taxon>Eurotiomycetes</taxon>
        <taxon>Eurotiomycetidae</taxon>
        <taxon>Eurotiales</taxon>
        <taxon>Aspergillaceae</taxon>
        <taxon>Penicillium</taxon>
    </lineage>
</organism>
<dbReference type="OrthoDB" id="4369564at2759"/>
<evidence type="ECO:0000313" key="3">
    <source>
        <dbReference type="Proteomes" id="UP001147747"/>
    </source>
</evidence>
<comment type="caution">
    <text evidence="2">The sequence shown here is derived from an EMBL/GenBank/DDBJ whole genome shotgun (WGS) entry which is preliminary data.</text>
</comment>
<dbReference type="GeneID" id="81372315"/>
<evidence type="ECO:0000256" key="1">
    <source>
        <dbReference type="SAM" id="MobiDB-lite"/>
    </source>
</evidence>
<name>A0A9W9VN51_9EURO</name>